<proteinExistence type="predicted"/>
<dbReference type="KEGG" id="bsol:FSW04_24085"/>
<protein>
    <submittedName>
        <fullName evidence="1">Uncharacterized protein</fullName>
    </submittedName>
</protein>
<dbReference type="OrthoDB" id="9847833at2"/>
<accession>A0A5B8UBZ8</accession>
<keyword evidence="2" id="KW-1185">Reference proteome</keyword>
<reference evidence="1 2" key="1">
    <citation type="journal article" date="2018" name="J. Microbiol.">
        <title>Baekduia soli gen. nov., sp. nov., a novel bacterium isolated from the soil of Baekdu Mountain and proposal of a novel family name, Baekduiaceae fam. nov.</title>
        <authorList>
            <person name="An D.S."/>
            <person name="Siddiqi M.Z."/>
            <person name="Kim K.H."/>
            <person name="Yu H.S."/>
            <person name="Im W.T."/>
        </authorList>
    </citation>
    <scope>NUCLEOTIDE SEQUENCE [LARGE SCALE GENOMIC DNA]</scope>
    <source>
        <strain evidence="1 2">BR7-21</strain>
    </source>
</reference>
<dbReference type="EMBL" id="CP042430">
    <property type="protein sequence ID" value="QEC50358.1"/>
    <property type="molecule type" value="Genomic_DNA"/>
</dbReference>
<dbReference type="RefSeq" id="WP_146922903.1">
    <property type="nucleotide sequence ID" value="NZ_CP042430.1"/>
</dbReference>
<name>A0A5B8UBZ8_9ACTN</name>
<dbReference type="Proteomes" id="UP000321805">
    <property type="component" value="Chromosome"/>
</dbReference>
<dbReference type="AlphaFoldDB" id="A0A5B8UBZ8"/>
<evidence type="ECO:0000313" key="2">
    <source>
        <dbReference type="Proteomes" id="UP000321805"/>
    </source>
</evidence>
<gene>
    <name evidence="1" type="ORF">FSW04_24085</name>
</gene>
<evidence type="ECO:0000313" key="1">
    <source>
        <dbReference type="EMBL" id="QEC50358.1"/>
    </source>
</evidence>
<organism evidence="1 2">
    <name type="scientific">Baekduia soli</name>
    <dbReference type="NCBI Taxonomy" id="496014"/>
    <lineage>
        <taxon>Bacteria</taxon>
        <taxon>Bacillati</taxon>
        <taxon>Actinomycetota</taxon>
        <taxon>Thermoleophilia</taxon>
        <taxon>Solirubrobacterales</taxon>
        <taxon>Baekduiaceae</taxon>
        <taxon>Baekduia</taxon>
    </lineage>
</organism>
<sequence>MPISHRAAVRSILSEARAEREALLERVSPELRASLPVDAAGVTQAMEHLAQALGRADRLHADQARGHQANPAVLHGRVYGRAPLSPETVLAAFTEGARVRAGLLLDLAEAIDGQDLRAAVGDLLDAGPLPSDPASPGAADALRAGYEAQEVAVLCCAERLDAIG</sequence>